<dbReference type="EMBL" id="VSSQ01025143">
    <property type="protein sequence ID" value="MPM73088.1"/>
    <property type="molecule type" value="Genomic_DNA"/>
</dbReference>
<sequence>MVQQRVYGEYFQQGVVRVVEWLGLAVAEVDFQYFFRFEFLKEGYFLLLVQFAKDQLVKPYQWQFSPKFFPNREFLKVNPEWGGEVHLD</sequence>
<proteinExistence type="predicted"/>
<protein>
    <submittedName>
        <fullName evidence="1">Uncharacterized protein</fullName>
    </submittedName>
</protein>
<accession>A0A645C6U1</accession>
<evidence type="ECO:0000313" key="1">
    <source>
        <dbReference type="EMBL" id="MPM73088.1"/>
    </source>
</evidence>
<gene>
    <name evidence="1" type="ORF">SDC9_120064</name>
</gene>
<comment type="caution">
    <text evidence="1">The sequence shown here is derived from an EMBL/GenBank/DDBJ whole genome shotgun (WGS) entry which is preliminary data.</text>
</comment>
<dbReference type="AlphaFoldDB" id="A0A645C6U1"/>
<organism evidence="1">
    <name type="scientific">bioreactor metagenome</name>
    <dbReference type="NCBI Taxonomy" id="1076179"/>
    <lineage>
        <taxon>unclassified sequences</taxon>
        <taxon>metagenomes</taxon>
        <taxon>ecological metagenomes</taxon>
    </lineage>
</organism>
<reference evidence="1" key="1">
    <citation type="submission" date="2019-08" db="EMBL/GenBank/DDBJ databases">
        <authorList>
            <person name="Kucharzyk K."/>
            <person name="Murdoch R.W."/>
            <person name="Higgins S."/>
            <person name="Loffler F."/>
        </authorList>
    </citation>
    <scope>NUCLEOTIDE SEQUENCE</scope>
</reference>
<name>A0A645C6U1_9ZZZZ</name>